<evidence type="ECO:0000256" key="1">
    <source>
        <dbReference type="SAM" id="MobiDB-lite"/>
    </source>
</evidence>
<protein>
    <submittedName>
        <fullName evidence="2">Uncharacterized protein</fullName>
    </submittedName>
</protein>
<evidence type="ECO:0000313" key="2">
    <source>
        <dbReference type="EMBL" id="KKR88684.1"/>
    </source>
</evidence>
<evidence type="ECO:0000313" key="3">
    <source>
        <dbReference type="Proteomes" id="UP000033918"/>
    </source>
</evidence>
<organism evidence="2 3">
    <name type="scientific">Candidatus Wolfebacteria bacterium GW2011_GWB1_41_12</name>
    <dbReference type="NCBI Taxonomy" id="1619006"/>
    <lineage>
        <taxon>Bacteria</taxon>
        <taxon>Candidatus Wolfeibacteriota</taxon>
    </lineage>
</organism>
<reference evidence="2 3" key="1">
    <citation type="journal article" date="2015" name="Nature">
        <title>rRNA introns, odd ribosomes, and small enigmatic genomes across a large radiation of phyla.</title>
        <authorList>
            <person name="Brown C.T."/>
            <person name="Hug L.A."/>
            <person name="Thomas B.C."/>
            <person name="Sharon I."/>
            <person name="Castelle C.J."/>
            <person name="Singh A."/>
            <person name="Wilkins M.J."/>
            <person name="Williams K.H."/>
            <person name="Banfield J.F."/>
        </authorList>
    </citation>
    <scope>NUCLEOTIDE SEQUENCE [LARGE SCALE GENOMIC DNA]</scope>
</reference>
<proteinExistence type="predicted"/>
<dbReference type="AlphaFoldDB" id="A0A0G0UIR6"/>
<dbReference type="Proteomes" id="UP000033918">
    <property type="component" value="Unassembled WGS sequence"/>
</dbReference>
<name>A0A0G0UIR6_9BACT</name>
<feature type="region of interest" description="Disordered" evidence="1">
    <location>
        <begin position="27"/>
        <end position="54"/>
    </location>
</feature>
<dbReference type="EMBL" id="LCAK01000004">
    <property type="protein sequence ID" value="KKR88684.1"/>
    <property type="molecule type" value="Genomic_DNA"/>
</dbReference>
<accession>A0A0G0UIR6</accession>
<comment type="caution">
    <text evidence="2">The sequence shown here is derived from an EMBL/GenBank/DDBJ whole genome shotgun (WGS) entry which is preliminary data.</text>
</comment>
<sequence>MMYKCTACGNTEESVEAVANCSKCGGESTMQPSAEGHDESSTPMAGGSEGQDNM</sequence>
<gene>
    <name evidence="2" type="ORF">UU38_C0004G0046</name>
</gene>